<evidence type="ECO:0000256" key="5">
    <source>
        <dbReference type="SAM" id="Phobius"/>
    </source>
</evidence>
<protein>
    <submittedName>
        <fullName evidence="6">Uncharacterized protein</fullName>
    </submittedName>
</protein>
<reference evidence="6" key="1">
    <citation type="submission" date="2022-01" db="EMBL/GenBank/DDBJ databases">
        <authorList>
            <person name="King R."/>
        </authorList>
    </citation>
    <scope>NUCLEOTIDE SEQUENCE</scope>
</reference>
<comment type="subcellular location">
    <subcellularLocation>
        <location evidence="1">Secreted</location>
    </subcellularLocation>
</comment>
<evidence type="ECO:0000313" key="6">
    <source>
        <dbReference type="EMBL" id="CAG9817905.1"/>
    </source>
</evidence>
<evidence type="ECO:0000256" key="2">
    <source>
        <dbReference type="ARBA" id="ARBA00009127"/>
    </source>
</evidence>
<feature type="transmembrane region" description="Helical" evidence="5">
    <location>
        <begin position="25"/>
        <end position="47"/>
    </location>
</feature>
<comment type="similarity">
    <text evidence="2">Belongs to the major royal jelly protein family.</text>
</comment>
<keyword evidence="7" id="KW-1185">Reference proteome</keyword>
<evidence type="ECO:0000256" key="4">
    <source>
        <dbReference type="ARBA" id="ARBA00022729"/>
    </source>
</evidence>
<accession>A0A9N9SCR0</accession>
<dbReference type="InterPro" id="IPR011042">
    <property type="entry name" value="6-blade_b-propeller_TolB-like"/>
</dbReference>
<keyword evidence="5" id="KW-0812">Transmembrane</keyword>
<dbReference type="AlphaFoldDB" id="A0A9N9SCR0"/>
<dbReference type="EMBL" id="OU896722">
    <property type="protein sequence ID" value="CAG9817905.1"/>
    <property type="molecule type" value="Genomic_DNA"/>
</dbReference>
<dbReference type="Proteomes" id="UP001153737">
    <property type="component" value="Chromosome 16"/>
</dbReference>
<proteinExistence type="inferred from homology"/>
<reference evidence="6" key="2">
    <citation type="submission" date="2022-10" db="EMBL/GenBank/DDBJ databases">
        <authorList>
            <consortium name="ENA_rothamsted_submissions"/>
            <consortium name="culmorum"/>
            <person name="King R."/>
        </authorList>
    </citation>
    <scope>NUCLEOTIDE SEQUENCE</scope>
</reference>
<keyword evidence="3" id="KW-0964">Secreted</keyword>
<evidence type="ECO:0000256" key="1">
    <source>
        <dbReference type="ARBA" id="ARBA00004613"/>
    </source>
</evidence>
<dbReference type="PANTHER" id="PTHR10009:SF12">
    <property type="entry name" value="LD43175P"/>
    <property type="match status" value="1"/>
</dbReference>
<dbReference type="InterPro" id="IPR017996">
    <property type="entry name" value="MRJP/yellow-related"/>
</dbReference>
<dbReference type="GO" id="GO:0005576">
    <property type="term" value="C:extracellular region"/>
    <property type="evidence" value="ECO:0007669"/>
    <property type="project" value="UniProtKB-SubCell"/>
</dbReference>
<keyword evidence="5" id="KW-1133">Transmembrane helix</keyword>
<dbReference type="PANTHER" id="PTHR10009">
    <property type="entry name" value="PROTEIN YELLOW-RELATED"/>
    <property type="match status" value="1"/>
</dbReference>
<keyword evidence="4" id="KW-0732">Signal</keyword>
<evidence type="ECO:0000313" key="7">
    <source>
        <dbReference type="Proteomes" id="UP001153737"/>
    </source>
</evidence>
<gene>
    <name evidence="6" type="ORF">PHAECO_LOCUS5249</name>
</gene>
<evidence type="ECO:0000256" key="3">
    <source>
        <dbReference type="ARBA" id="ARBA00022525"/>
    </source>
</evidence>
<dbReference type="OrthoDB" id="7776143at2759"/>
<organism evidence="6 7">
    <name type="scientific">Phaedon cochleariae</name>
    <name type="common">Mustard beetle</name>
    <dbReference type="NCBI Taxonomy" id="80249"/>
    <lineage>
        <taxon>Eukaryota</taxon>
        <taxon>Metazoa</taxon>
        <taxon>Ecdysozoa</taxon>
        <taxon>Arthropoda</taxon>
        <taxon>Hexapoda</taxon>
        <taxon>Insecta</taxon>
        <taxon>Pterygota</taxon>
        <taxon>Neoptera</taxon>
        <taxon>Endopterygota</taxon>
        <taxon>Coleoptera</taxon>
        <taxon>Polyphaga</taxon>
        <taxon>Cucujiformia</taxon>
        <taxon>Chrysomeloidea</taxon>
        <taxon>Chrysomelidae</taxon>
        <taxon>Chrysomelinae</taxon>
        <taxon>Chrysomelini</taxon>
        <taxon>Phaedon</taxon>
    </lineage>
</organism>
<keyword evidence="5" id="KW-0472">Membrane</keyword>
<dbReference type="Gene3D" id="2.120.10.30">
    <property type="entry name" value="TolB, C-terminal domain"/>
    <property type="match status" value="1"/>
</dbReference>
<name>A0A9N9SCR0_PHACE</name>
<sequence length="154" mass="17453">MCLLCGKDYFTEAVSHVFLSPFHSGLPVVMISFFIFGLPLLTCAAAIDNLTVAFQWKQLDFEYPSDTSRHQAIVSRDFISENNVPLGLEVYEDRLFLTIPKWKADGVAASLAYIKLTGEQYKTSDFFPFWTSIWESPESRVYPLTSTPFVDSSD</sequence>